<dbReference type="AlphaFoldDB" id="A0A9P0E8W5"/>
<evidence type="ECO:0000313" key="5">
    <source>
        <dbReference type="Proteomes" id="UP001152798"/>
    </source>
</evidence>
<dbReference type="PANTHER" id="PTHR43798:SF14">
    <property type="entry name" value="SERINE HYDROLASE-LIKE PROTEIN DDB_G0286239"/>
    <property type="match status" value="1"/>
</dbReference>
<proteinExistence type="inferred from homology"/>
<dbReference type="SUPFAM" id="SSF53474">
    <property type="entry name" value="alpha/beta-Hydrolases"/>
    <property type="match status" value="1"/>
</dbReference>
<dbReference type="InterPro" id="IPR000073">
    <property type="entry name" value="AB_hydrolase_1"/>
</dbReference>
<evidence type="ECO:0000259" key="3">
    <source>
        <dbReference type="Pfam" id="PF00561"/>
    </source>
</evidence>
<gene>
    <name evidence="4" type="ORF">NEZAVI_LOCUS1818</name>
</gene>
<dbReference type="OrthoDB" id="190201at2759"/>
<dbReference type="Pfam" id="PF00561">
    <property type="entry name" value="Abhydrolase_1"/>
    <property type="match status" value="1"/>
</dbReference>
<comment type="similarity">
    <text evidence="1">Belongs to the AB hydrolase superfamily.</text>
</comment>
<keyword evidence="5" id="KW-1185">Reference proteome</keyword>
<evidence type="ECO:0000256" key="1">
    <source>
        <dbReference type="ARBA" id="ARBA00008645"/>
    </source>
</evidence>
<name>A0A9P0E8W5_NEZVI</name>
<dbReference type="PANTHER" id="PTHR43798">
    <property type="entry name" value="MONOACYLGLYCEROL LIPASE"/>
    <property type="match status" value="1"/>
</dbReference>
<dbReference type="GO" id="GO:0016020">
    <property type="term" value="C:membrane"/>
    <property type="evidence" value="ECO:0007669"/>
    <property type="project" value="TreeGrafter"/>
</dbReference>
<sequence length="322" mass="36853">MCSLKSVVLRKFISQRCFHTTQIRMIDPKTVEEIKIPVPWGHIAGKWWGKKNIQPVIAVHGWQDNAGSWDPLAELMPDDYSILAIDLPGNGRSSHLPRFQNYYFNDAVAIMRRIKRYFNWEKVDTLGHSGGSAVCFLYAAVFPEDVKSYFGIDFLIGCHADEEKKAAKIGETIDKKLKLALRDHSASNRYTWEEAKNAWIKATKDSLDERTAEILMKRGLDKLPDGKYIISRDHRLKGADINLLNHQQLYVLADNANVHVRLVRGSKSRFFNGGLKYCPDILNILQKKAKSYKLYDLDGKHHLHMDIPEKIVPLLIEALNAK</sequence>
<dbReference type="EMBL" id="OV725077">
    <property type="protein sequence ID" value="CAH1390642.1"/>
    <property type="molecule type" value="Genomic_DNA"/>
</dbReference>
<feature type="domain" description="AB hydrolase-1" evidence="3">
    <location>
        <begin position="55"/>
        <end position="154"/>
    </location>
</feature>
<dbReference type="InterPro" id="IPR029058">
    <property type="entry name" value="AB_hydrolase_fold"/>
</dbReference>
<keyword evidence="2" id="KW-0378">Hydrolase</keyword>
<dbReference type="InterPro" id="IPR050266">
    <property type="entry name" value="AB_hydrolase_sf"/>
</dbReference>
<dbReference type="Proteomes" id="UP001152798">
    <property type="component" value="Chromosome 1"/>
</dbReference>
<evidence type="ECO:0000313" key="4">
    <source>
        <dbReference type="EMBL" id="CAH1390642.1"/>
    </source>
</evidence>
<dbReference type="Gene3D" id="3.40.50.1820">
    <property type="entry name" value="alpha/beta hydrolase"/>
    <property type="match status" value="1"/>
</dbReference>
<accession>A0A9P0E8W5</accession>
<evidence type="ECO:0000256" key="2">
    <source>
        <dbReference type="ARBA" id="ARBA00022801"/>
    </source>
</evidence>
<organism evidence="4 5">
    <name type="scientific">Nezara viridula</name>
    <name type="common">Southern green stink bug</name>
    <name type="synonym">Cimex viridulus</name>
    <dbReference type="NCBI Taxonomy" id="85310"/>
    <lineage>
        <taxon>Eukaryota</taxon>
        <taxon>Metazoa</taxon>
        <taxon>Ecdysozoa</taxon>
        <taxon>Arthropoda</taxon>
        <taxon>Hexapoda</taxon>
        <taxon>Insecta</taxon>
        <taxon>Pterygota</taxon>
        <taxon>Neoptera</taxon>
        <taxon>Paraneoptera</taxon>
        <taxon>Hemiptera</taxon>
        <taxon>Heteroptera</taxon>
        <taxon>Panheteroptera</taxon>
        <taxon>Pentatomomorpha</taxon>
        <taxon>Pentatomoidea</taxon>
        <taxon>Pentatomidae</taxon>
        <taxon>Pentatominae</taxon>
        <taxon>Nezara</taxon>
    </lineage>
</organism>
<dbReference type="GO" id="GO:0016787">
    <property type="term" value="F:hydrolase activity"/>
    <property type="evidence" value="ECO:0007669"/>
    <property type="project" value="UniProtKB-KW"/>
</dbReference>
<reference evidence="4" key="1">
    <citation type="submission" date="2022-01" db="EMBL/GenBank/DDBJ databases">
        <authorList>
            <person name="King R."/>
        </authorList>
    </citation>
    <scope>NUCLEOTIDE SEQUENCE</scope>
</reference>
<protein>
    <recommendedName>
        <fullName evidence="3">AB hydrolase-1 domain-containing protein</fullName>
    </recommendedName>
</protein>